<reference evidence="7" key="1">
    <citation type="submission" date="2009-01" db="EMBL/GenBank/DDBJ databases">
        <title>Complete sequence of Anaeromyxobacter dehalogenans 2CP-1.</title>
        <authorList>
            <consortium name="US DOE Joint Genome Institute"/>
            <person name="Lucas S."/>
            <person name="Copeland A."/>
            <person name="Lapidus A."/>
            <person name="Glavina del Rio T."/>
            <person name="Dalin E."/>
            <person name="Tice H."/>
            <person name="Bruce D."/>
            <person name="Goodwin L."/>
            <person name="Pitluck S."/>
            <person name="Saunders E."/>
            <person name="Brettin T."/>
            <person name="Detter J.C."/>
            <person name="Han C."/>
            <person name="Larimer F."/>
            <person name="Land M."/>
            <person name="Hauser L."/>
            <person name="Kyrpides N."/>
            <person name="Ovchinnikova G."/>
            <person name="Beliaev A.S."/>
            <person name="Richardson P."/>
        </authorList>
    </citation>
    <scope>NUCLEOTIDE SEQUENCE</scope>
    <source>
        <strain evidence="7">2CP-1</strain>
    </source>
</reference>
<accession>B8JAI6</accession>
<feature type="transmembrane region" description="Helical" evidence="5">
    <location>
        <begin position="72"/>
        <end position="94"/>
    </location>
</feature>
<dbReference type="Pfam" id="PF00149">
    <property type="entry name" value="Metallophos"/>
    <property type="match status" value="1"/>
</dbReference>
<sequence>MSRSALSFAVFLAVVLSILGGMHAYLWLRLVRDPSLPEPWRRIGTVLLALLAVAIPVGMFSVRLASGWAARWLPVAAFTWLGLAFILFCAVAAIDLARLSAQLALFVGDWLRQVPDPPADPGRRLFVARAVAGGAVVAAGGSAALAFRSATGPAEIHEVAVRLDRLPPALSGLTIAQISDLHVGPAIREREVRRVVEQTNALRPDVIAITGDLVDGSVRELGHAVGELSRLQARHGVFFVTGNHEYYSGVDAWVAELGRLGIRVLRNERVTVGDAGASIDLAGVDDWSAGQFGNGHGMNLPRALDGRDPERSLVLLAHQPRAIGEAVRAGVELQLSGHTHGGQIFPFNLLVRAAYPYVKGLYAHDEASARGQIFVSRGTGYWGPPMRLGSPPEIAKIVLT</sequence>
<dbReference type="InterPro" id="IPR029052">
    <property type="entry name" value="Metallo-depent_PP-like"/>
</dbReference>
<evidence type="ECO:0000256" key="1">
    <source>
        <dbReference type="ARBA" id="ARBA00001968"/>
    </source>
</evidence>
<dbReference type="AlphaFoldDB" id="B8JAI6"/>
<keyword evidence="5" id="KW-0812">Transmembrane</keyword>
<feature type="transmembrane region" description="Helical" evidence="5">
    <location>
        <begin position="6"/>
        <end position="28"/>
    </location>
</feature>
<keyword evidence="8" id="KW-1185">Reference proteome</keyword>
<dbReference type="GO" id="GO:0008758">
    <property type="term" value="F:UDP-2,3-diacylglucosamine hydrolase activity"/>
    <property type="evidence" value="ECO:0007669"/>
    <property type="project" value="TreeGrafter"/>
</dbReference>
<dbReference type="PANTHER" id="PTHR31302">
    <property type="entry name" value="TRANSMEMBRANE PROTEIN WITH METALLOPHOSPHOESTERASE DOMAIN-RELATED"/>
    <property type="match status" value="1"/>
</dbReference>
<dbReference type="FunFam" id="3.60.21.10:FF:000028">
    <property type="entry name" value="Putative metallophosphoesterase"/>
    <property type="match status" value="1"/>
</dbReference>
<organism evidence="7 8">
    <name type="scientific">Anaeromyxobacter dehalogenans (strain ATCC BAA-258 / DSM 21875 / 2CP-1)</name>
    <dbReference type="NCBI Taxonomy" id="455488"/>
    <lineage>
        <taxon>Bacteria</taxon>
        <taxon>Pseudomonadati</taxon>
        <taxon>Myxococcota</taxon>
        <taxon>Myxococcia</taxon>
        <taxon>Myxococcales</taxon>
        <taxon>Cystobacterineae</taxon>
        <taxon>Anaeromyxobacteraceae</taxon>
        <taxon>Anaeromyxobacter</taxon>
    </lineage>
</organism>
<proteinExistence type="inferred from homology"/>
<dbReference type="InterPro" id="IPR004843">
    <property type="entry name" value="Calcineurin-like_PHP"/>
</dbReference>
<dbReference type="Gene3D" id="3.60.21.10">
    <property type="match status" value="1"/>
</dbReference>
<dbReference type="PANTHER" id="PTHR31302:SF31">
    <property type="entry name" value="PHOSPHODIESTERASE YAEI"/>
    <property type="match status" value="1"/>
</dbReference>
<keyword evidence="5" id="KW-1133">Transmembrane helix</keyword>
<dbReference type="KEGG" id="acp:A2cp1_4168"/>
<gene>
    <name evidence="7" type="ordered locus">A2cp1_4168</name>
</gene>
<comment type="similarity">
    <text evidence="4">Belongs to the metallophosphoesterase superfamily.</text>
</comment>
<feature type="transmembrane region" description="Helical" evidence="5">
    <location>
        <begin position="40"/>
        <end position="60"/>
    </location>
</feature>
<dbReference type="CDD" id="cd07385">
    <property type="entry name" value="MPP_YkuE_C"/>
    <property type="match status" value="1"/>
</dbReference>
<dbReference type="EMBL" id="CP001359">
    <property type="protein sequence ID" value="ACL67485.1"/>
    <property type="molecule type" value="Genomic_DNA"/>
</dbReference>
<evidence type="ECO:0000259" key="6">
    <source>
        <dbReference type="Pfam" id="PF00149"/>
    </source>
</evidence>
<keyword evidence="3" id="KW-0378">Hydrolase</keyword>
<evidence type="ECO:0000256" key="3">
    <source>
        <dbReference type="ARBA" id="ARBA00022801"/>
    </source>
</evidence>
<comment type="cofactor">
    <cofactor evidence="1">
        <name>a divalent metal cation</name>
        <dbReference type="ChEBI" id="CHEBI:60240"/>
    </cofactor>
</comment>
<dbReference type="HOGENOM" id="CLU_025443_5_0_7"/>
<evidence type="ECO:0000313" key="7">
    <source>
        <dbReference type="EMBL" id="ACL67485.1"/>
    </source>
</evidence>
<protein>
    <submittedName>
        <fullName evidence="7">Metallophosphoesterase</fullName>
    </submittedName>
</protein>
<evidence type="ECO:0000256" key="5">
    <source>
        <dbReference type="SAM" id="Phobius"/>
    </source>
</evidence>
<dbReference type="SUPFAM" id="SSF56300">
    <property type="entry name" value="Metallo-dependent phosphatases"/>
    <property type="match status" value="1"/>
</dbReference>
<dbReference type="GO" id="GO:0016020">
    <property type="term" value="C:membrane"/>
    <property type="evidence" value="ECO:0007669"/>
    <property type="project" value="GOC"/>
</dbReference>
<evidence type="ECO:0000313" key="8">
    <source>
        <dbReference type="Proteomes" id="UP000007089"/>
    </source>
</evidence>
<name>B8JAI6_ANAD2</name>
<dbReference type="GO" id="GO:0009245">
    <property type="term" value="P:lipid A biosynthetic process"/>
    <property type="evidence" value="ECO:0007669"/>
    <property type="project" value="TreeGrafter"/>
</dbReference>
<dbReference type="GO" id="GO:0046872">
    <property type="term" value="F:metal ion binding"/>
    <property type="evidence" value="ECO:0007669"/>
    <property type="project" value="UniProtKB-KW"/>
</dbReference>
<feature type="domain" description="Calcineurin-like phosphoesterase" evidence="6">
    <location>
        <begin position="174"/>
        <end position="341"/>
    </location>
</feature>
<dbReference type="Proteomes" id="UP000007089">
    <property type="component" value="Chromosome"/>
</dbReference>
<keyword evidence="5" id="KW-0472">Membrane</keyword>
<dbReference type="InterPro" id="IPR051158">
    <property type="entry name" value="Metallophosphoesterase_sf"/>
</dbReference>
<evidence type="ECO:0000256" key="4">
    <source>
        <dbReference type="ARBA" id="ARBA00061089"/>
    </source>
</evidence>
<evidence type="ECO:0000256" key="2">
    <source>
        <dbReference type="ARBA" id="ARBA00022723"/>
    </source>
</evidence>
<dbReference type="RefSeq" id="WP_015935202.1">
    <property type="nucleotide sequence ID" value="NC_011891.1"/>
</dbReference>
<keyword evidence="2" id="KW-0479">Metal-binding</keyword>